<keyword evidence="8 14" id="KW-0574">Periplasm</keyword>
<keyword evidence="6 14" id="KW-0479">Metal-binding</keyword>
<evidence type="ECO:0000256" key="13">
    <source>
        <dbReference type="ARBA" id="ARBA00048423"/>
    </source>
</evidence>
<accession>A0ABV9Z4W0</accession>
<evidence type="ECO:0000313" key="16">
    <source>
        <dbReference type="EMBL" id="MFC5069649.1"/>
    </source>
</evidence>
<feature type="domain" description="Cytochrome c" evidence="15">
    <location>
        <begin position="53"/>
        <end position="246"/>
    </location>
</feature>
<evidence type="ECO:0000256" key="12">
    <source>
        <dbReference type="ARBA" id="ARBA00048077"/>
    </source>
</evidence>
<dbReference type="RefSeq" id="WP_114956325.1">
    <property type="nucleotide sequence ID" value="NZ_JBHSJF010000008.1"/>
</dbReference>
<dbReference type="InterPro" id="IPR025710">
    <property type="entry name" value="SoxA"/>
</dbReference>
<comment type="catalytic activity">
    <reaction evidence="13 14">
        <text>S-sulfanyl-L-cysteinyl-[SoxY protein] + thiosulfate + 2 Fe(III)-[cytochrome c] = S-(2-sulfodisulfanyl)-L-cysteinyl-[SoxY protein] + 2 Fe(II)-[cytochrome c] + 2 H(+)</text>
        <dbReference type="Rhea" id="RHEA:51224"/>
        <dbReference type="Rhea" id="RHEA-COMP:10350"/>
        <dbReference type="Rhea" id="RHEA-COMP:14399"/>
        <dbReference type="Rhea" id="RHEA-COMP:14689"/>
        <dbReference type="Rhea" id="RHEA-COMP:14690"/>
        <dbReference type="ChEBI" id="CHEBI:15378"/>
        <dbReference type="ChEBI" id="CHEBI:29033"/>
        <dbReference type="ChEBI" id="CHEBI:29034"/>
        <dbReference type="ChEBI" id="CHEBI:33542"/>
        <dbReference type="ChEBI" id="CHEBI:61963"/>
        <dbReference type="ChEBI" id="CHEBI:140664"/>
        <dbReference type="EC" id="2.8.5.2"/>
    </reaction>
</comment>
<evidence type="ECO:0000256" key="6">
    <source>
        <dbReference type="ARBA" id="ARBA00022723"/>
    </source>
</evidence>
<comment type="subcellular location">
    <subcellularLocation>
        <location evidence="1 14">Periplasm</location>
    </subcellularLocation>
</comment>
<dbReference type="PROSITE" id="PS51007">
    <property type="entry name" value="CYTC"/>
    <property type="match status" value="1"/>
</dbReference>
<dbReference type="Pfam" id="PF21342">
    <property type="entry name" value="SoxA-TsdA_cyt-c"/>
    <property type="match status" value="2"/>
</dbReference>
<comment type="subunit">
    <text evidence="2 14">Heterodimer of SoxA and SoxX.</text>
</comment>
<dbReference type="InterPro" id="IPR036909">
    <property type="entry name" value="Cyt_c-like_dom_sf"/>
</dbReference>
<evidence type="ECO:0000256" key="7">
    <source>
        <dbReference type="ARBA" id="ARBA00022729"/>
    </source>
</evidence>
<evidence type="ECO:0000259" key="15">
    <source>
        <dbReference type="PROSITE" id="PS51007"/>
    </source>
</evidence>
<sequence>MVWRKPGLAVFAIIFGGGAMAEIAGEEKKSGSGFMSRETQAMQADDTSNPGMFSVLDGERLWREPVGPAMKSCASCHGDAEVSMRGAAARHPAFDETSGKAIDLAGRIKLCRRDKQTAEPFPRGSEELLALTTYVGTQSRGMPVAPPVDERLTPSRENGKRLFEARIGQLDLSCASCHDDNWDKRLGGSPITQAHPTGYPIYRLEWQSVGSLQRRMRNCMVGVRAEPYEFGSQEFIDLEAYLNTRASGLAVETPGVRP</sequence>
<dbReference type="InterPro" id="IPR009056">
    <property type="entry name" value="Cyt_c-like_dom"/>
</dbReference>
<keyword evidence="17" id="KW-1185">Reference proteome</keyword>
<keyword evidence="9 14" id="KW-0249">Electron transport</keyword>
<name>A0ABV9Z4W0_9HYPH</name>
<dbReference type="EMBL" id="JBHSJF010000008">
    <property type="protein sequence ID" value="MFC5069649.1"/>
    <property type="molecule type" value="Genomic_DNA"/>
</dbReference>
<dbReference type="Proteomes" id="UP001595796">
    <property type="component" value="Unassembled WGS sequence"/>
</dbReference>
<evidence type="ECO:0000256" key="8">
    <source>
        <dbReference type="ARBA" id="ARBA00022764"/>
    </source>
</evidence>
<keyword evidence="5 14" id="KW-0808">Transferase</keyword>
<organism evidence="16 17">
    <name type="scientific">Flaviflagellibacter deserti</name>
    <dbReference type="NCBI Taxonomy" id="2267266"/>
    <lineage>
        <taxon>Bacteria</taxon>
        <taxon>Pseudomonadati</taxon>
        <taxon>Pseudomonadota</taxon>
        <taxon>Alphaproteobacteria</taxon>
        <taxon>Hyphomicrobiales</taxon>
        <taxon>Flaviflagellibacter</taxon>
    </lineage>
</organism>
<keyword evidence="7" id="KW-0732">Signal</keyword>
<evidence type="ECO:0000256" key="10">
    <source>
        <dbReference type="ARBA" id="ARBA00023004"/>
    </source>
</evidence>
<evidence type="ECO:0000256" key="3">
    <source>
        <dbReference type="ARBA" id="ARBA00022448"/>
    </source>
</evidence>
<keyword evidence="4 14" id="KW-0349">Heme</keyword>
<reference evidence="17" key="1">
    <citation type="journal article" date="2019" name="Int. J. Syst. Evol. Microbiol.">
        <title>The Global Catalogue of Microorganisms (GCM) 10K type strain sequencing project: providing services to taxonomists for standard genome sequencing and annotation.</title>
        <authorList>
            <consortium name="The Broad Institute Genomics Platform"/>
            <consortium name="The Broad Institute Genome Sequencing Center for Infectious Disease"/>
            <person name="Wu L."/>
            <person name="Ma J."/>
        </authorList>
    </citation>
    <scope>NUCLEOTIDE SEQUENCE [LARGE SCALE GENOMIC DNA]</scope>
    <source>
        <strain evidence="17">CGMCC 1.16444</strain>
    </source>
</reference>
<evidence type="ECO:0000256" key="1">
    <source>
        <dbReference type="ARBA" id="ARBA00004418"/>
    </source>
</evidence>
<dbReference type="SUPFAM" id="SSF46626">
    <property type="entry name" value="Cytochrome c"/>
    <property type="match status" value="2"/>
</dbReference>
<dbReference type="PIRSF" id="PIRSF038455">
    <property type="entry name" value="SoxA"/>
    <property type="match status" value="1"/>
</dbReference>
<evidence type="ECO:0000256" key="2">
    <source>
        <dbReference type="ARBA" id="ARBA00011530"/>
    </source>
</evidence>
<dbReference type="EC" id="2.8.5.2" evidence="14"/>
<proteinExistence type="inferred from homology"/>
<comment type="catalytic activity">
    <reaction evidence="12 14">
        <text>L-cysteinyl-[SoxY protein] + thiosulfate + 2 Fe(III)-[cytochrome c] = S-sulfosulfanyl-L-cysteinyl-[SoxY protein] + 2 Fe(II)-[cytochrome c] + 2 H(+)</text>
        <dbReference type="Rhea" id="RHEA:56720"/>
        <dbReference type="Rhea" id="RHEA-COMP:10350"/>
        <dbReference type="Rhea" id="RHEA-COMP:14328"/>
        <dbReference type="Rhea" id="RHEA-COMP:14399"/>
        <dbReference type="Rhea" id="RHEA-COMP:14691"/>
        <dbReference type="ChEBI" id="CHEBI:15378"/>
        <dbReference type="ChEBI" id="CHEBI:29033"/>
        <dbReference type="ChEBI" id="CHEBI:29034"/>
        <dbReference type="ChEBI" id="CHEBI:29950"/>
        <dbReference type="ChEBI" id="CHEBI:33542"/>
        <dbReference type="ChEBI" id="CHEBI:139321"/>
        <dbReference type="EC" id="2.8.5.2"/>
    </reaction>
</comment>
<evidence type="ECO:0000256" key="11">
    <source>
        <dbReference type="ARBA" id="ARBA00025746"/>
    </source>
</evidence>
<comment type="similarity">
    <text evidence="11 14">Belongs to the SoxA family.</text>
</comment>
<gene>
    <name evidence="16" type="primary">soxA</name>
    <name evidence="16" type="ORF">ACFPFW_16655</name>
</gene>
<evidence type="ECO:0000256" key="9">
    <source>
        <dbReference type="ARBA" id="ARBA00022982"/>
    </source>
</evidence>
<keyword evidence="10 14" id="KW-0408">Iron</keyword>
<keyword evidence="3 14" id="KW-0813">Transport</keyword>
<evidence type="ECO:0000256" key="4">
    <source>
        <dbReference type="ARBA" id="ARBA00022617"/>
    </source>
</evidence>
<dbReference type="Gene3D" id="1.10.760.10">
    <property type="entry name" value="Cytochrome c-like domain"/>
    <property type="match status" value="2"/>
</dbReference>
<evidence type="ECO:0000313" key="17">
    <source>
        <dbReference type="Proteomes" id="UP001595796"/>
    </source>
</evidence>
<dbReference type="NCBIfam" id="TIGR04484">
    <property type="entry name" value="thiosulf_SoxA"/>
    <property type="match status" value="1"/>
</dbReference>
<comment type="caution">
    <text evidence="16">The sequence shown here is derived from an EMBL/GenBank/DDBJ whole genome shotgun (WGS) entry which is preliminary data.</text>
</comment>
<protein>
    <recommendedName>
        <fullName evidence="14">SoxAX cytochrome complex subunit A</fullName>
        <ecNumber evidence="14">2.8.5.2</ecNumber>
    </recommendedName>
    <alternativeName>
        <fullName evidence="14">Protein SoxA</fullName>
    </alternativeName>
    <alternativeName>
        <fullName evidence="14">Sulfur oxidizing protein A</fullName>
    </alternativeName>
    <alternativeName>
        <fullName evidence="14">Thiosulfate-oxidizing multienzyme system protein SoxA</fullName>
    </alternativeName>
</protein>
<evidence type="ECO:0000256" key="14">
    <source>
        <dbReference type="PIRNR" id="PIRNR038455"/>
    </source>
</evidence>
<evidence type="ECO:0000256" key="5">
    <source>
        <dbReference type="ARBA" id="ARBA00022679"/>
    </source>
</evidence>